<dbReference type="RefSeq" id="WP_152120231.1">
    <property type="nucleotide sequence ID" value="NZ_QJOW01000003.1"/>
</dbReference>
<proteinExistence type="predicted"/>
<dbReference type="EMBL" id="QJOW01000003">
    <property type="protein sequence ID" value="KAB7515229.1"/>
    <property type="molecule type" value="Genomic_DNA"/>
</dbReference>
<evidence type="ECO:0000313" key="3">
    <source>
        <dbReference type="EMBL" id="KAB7516283.1"/>
    </source>
</evidence>
<evidence type="ECO:0000256" key="1">
    <source>
        <dbReference type="SAM" id="MobiDB-lite"/>
    </source>
</evidence>
<evidence type="ECO:0000313" key="5">
    <source>
        <dbReference type="Proteomes" id="UP000326207"/>
    </source>
</evidence>
<dbReference type="Proteomes" id="UP000326865">
    <property type="component" value="Unassembled WGS sequence"/>
</dbReference>
<reference evidence="5 6" key="1">
    <citation type="submission" date="2019-10" db="EMBL/GenBank/DDBJ databases">
        <title>Unraveling microbial dark matter from salterns through culturing: the case of the genus Halosegnis.</title>
        <authorList>
            <person name="Duran-Viseras A."/>
            <person name="Andrei A.-S."/>
            <person name="Vera-Gargallo B."/>
            <person name="Ghai R."/>
            <person name="Sanchez-Porro C."/>
            <person name="Ventosa A."/>
        </authorList>
    </citation>
    <scope>NUCLEOTIDE SEQUENCE [LARGE SCALE GENOMIC DNA]</scope>
    <source>
        <strain evidence="2 6">F17-44</strain>
        <strain evidence="3 7">F18-79</strain>
        <strain evidence="4 5">F19-13</strain>
    </source>
</reference>
<dbReference type="Proteomes" id="UP000326207">
    <property type="component" value="Unassembled WGS sequence"/>
</dbReference>
<gene>
    <name evidence="3" type="ORF">DM867_03910</name>
    <name evidence="2" type="ORF">DMP03_08290</name>
    <name evidence="4" type="ORF">DP108_09210</name>
</gene>
<comment type="caution">
    <text evidence="3">The sequence shown here is derived from an EMBL/GenBank/DDBJ whole genome shotgun (WGS) entry which is preliminary data.</text>
</comment>
<name>A0A5N5UCF7_9EURY</name>
<dbReference type="Proteomes" id="UP000326302">
    <property type="component" value="Unassembled WGS sequence"/>
</dbReference>
<evidence type="ECO:0000313" key="4">
    <source>
        <dbReference type="EMBL" id="KAB7517729.1"/>
    </source>
</evidence>
<dbReference type="OrthoDB" id="377773at2157"/>
<feature type="region of interest" description="Disordered" evidence="1">
    <location>
        <begin position="40"/>
        <end position="59"/>
    </location>
</feature>
<organism evidence="3 7">
    <name type="scientific">Halosegnis rubeus</name>
    <dbReference type="NCBI Taxonomy" id="2212850"/>
    <lineage>
        <taxon>Archaea</taxon>
        <taxon>Methanobacteriati</taxon>
        <taxon>Methanobacteriota</taxon>
        <taxon>Stenosarchaea group</taxon>
        <taxon>Halobacteria</taxon>
        <taxon>Halobacteriales</taxon>
        <taxon>Natronomonadaceae</taxon>
        <taxon>Halosegnis</taxon>
    </lineage>
</organism>
<dbReference type="EMBL" id="QMDY01000004">
    <property type="protein sequence ID" value="KAB7517729.1"/>
    <property type="molecule type" value="Genomic_DNA"/>
</dbReference>
<accession>A0A5N5UCF7</accession>
<protein>
    <submittedName>
        <fullName evidence="3">Uncharacterized protein</fullName>
    </submittedName>
</protein>
<evidence type="ECO:0000313" key="6">
    <source>
        <dbReference type="Proteomes" id="UP000326302"/>
    </source>
</evidence>
<evidence type="ECO:0000313" key="7">
    <source>
        <dbReference type="Proteomes" id="UP000326865"/>
    </source>
</evidence>
<accession>A0A5N5UA34</accession>
<keyword evidence="7" id="KW-1185">Reference proteome</keyword>
<sequence>MDDLLDDIDEDATAALEAAENPETRYHLREIRQRLVQVYEQQAQAGAETPQSASPQSPD</sequence>
<accession>A0A5N5UJ98</accession>
<dbReference type="EMBL" id="QKKZ01000001">
    <property type="protein sequence ID" value="KAB7516283.1"/>
    <property type="molecule type" value="Genomic_DNA"/>
</dbReference>
<evidence type="ECO:0000313" key="2">
    <source>
        <dbReference type="EMBL" id="KAB7515229.1"/>
    </source>
</evidence>
<dbReference type="AlphaFoldDB" id="A0A5N5UCF7"/>